<gene>
    <name evidence="1" type="ORF">SCHPADRAFT_638916</name>
</gene>
<protein>
    <submittedName>
        <fullName evidence="1">Uncharacterized protein</fullName>
    </submittedName>
</protein>
<accession>A0A0H2R735</accession>
<dbReference type="AlphaFoldDB" id="A0A0H2R735"/>
<dbReference type="Proteomes" id="UP000053477">
    <property type="component" value="Unassembled WGS sequence"/>
</dbReference>
<evidence type="ECO:0000313" key="2">
    <source>
        <dbReference type="Proteomes" id="UP000053477"/>
    </source>
</evidence>
<organism evidence="1 2">
    <name type="scientific">Schizopora paradoxa</name>
    <dbReference type="NCBI Taxonomy" id="27342"/>
    <lineage>
        <taxon>Eukaryota</taxon>
        <taxon>Fungi</taxon>
        <taxon>Dikarya</taxon>
        <taxon>Basidiomycota</taxon>
        <taxon>Agaricomycotina</taxon>
        <taxon>Agaricomycetes</taxon>
        <taxon>Hymenochaetales</taxon>
        <taxon>Schizoporaceae</taxon>
        <taxon>Schizopora</taxon>
    </lineage>
</organism>
<dbReference type="InParanoid" id="A0A0H2R735"/>
<evidence type="ECO:0000313" key="1">
    <source>
        <dbReference type="EMBL" id="KLO07659.1"/>
    </source>
</evidence>
<sequence>MYFFRGTDSNMQDCHQAVSVHYFQVLVLQVICQAPKNVGTTTFSRHCARDKNGQRATMTGGSKRTPILSYYTMSQQTLRLTLFFDSTGELHSFARTDFIIRFLVFAVPEGGEGACISRNSPLSITDIQLSAEHQERVPSRQRARGLRFSLRLNSIPTFEAEALSSVRNFENTDVEVVLDFMEHDGERGRTTEQSAG</sequence>
<proteinExistence type="predicted"/>
<reference evidence="1 2" key="1">
    <citation type="submission" date="2015-04" db="EMBL/GenBank/DDBJ databases">
        <title>Complete genome sequence of Schizopora paradoxa KUC8140, a cosmopolitan wood degrader in East Asia.</title>
        <authorList>
            <consortium name="DOE Joint Genome Institute"/>
            <person name="Min B."/>
            <person name="Park H."/>
            <person name="Jang Y."/>
            <person name="Kim J.-J."/>
            <person name="Kim K.H."/>
            <person name="Pangilinan J."/>
            <person name="Lipzen A."/>
            <person name="Riley R."/>
            <person name="Grigoriev I.V."/>
            <person name="Spatafora J.W."/>
            <person name="Choi I.-G."/>
        </authorList>
    </citation>
    <scope>NUCLEOTIDE SEQUENCE [LARGE SCALE GENOMIC DNA]</scope>
    <source>
        <strain evidence="1 2">KUC8140</strain>
    </source>
</reference>
<keyword evidence="2" id="KW-1185">Reference proteome</keyword>
<name>A0A0H2R735_9AGAM</name>
<dbReference type="EMBL" id="KQ086127">
    <property type="protein sequence ID" value="KLO07659.1"/>
    <property type="molecule type" value="Genomic_DNA"/>
</dbReference>